<dbReference type="EC" id="2.3.1.-" evidence="2"/>
<comment type="caution">
    <text evidence="2">The sequence shown here is derived from an EMBL/GenBank/DDBJ whole genome shotgun (WGS) entry which is preliminary data.</text>
</comment>
<keyword evidence="2" id="KW-0808">Transferase</keyword>
<protein>
    <submittedName>
        <fullName evidence="2">GNAT family N-acetyltransferase</fullName>
        <ecNumber evidence="2">2.3.1.-</ecNumber>
    </submittedName>
</protein>
<dbReference type="InterPro" id="IPR016181">
    <property type="entry name" value="Acyl_CoA_acyltransferase"/>
</dbReference>
<dbReference type="PROSITE" id="PS51186">
    <property type="entry name" value="GNAT"/>
    <property type="match status" value="1"/>
</dbReference>
<evidence type="ECO:0000313" key="2">
    <source>
        <dbReference type="EMBL" id="MCZ8536861.1"/>
    </source>
</evidence>
<dbReference type="InterPro" id="IPR000182">
    <property type="entry name" value="GNAT_dom"/>
</dbReference>
<dbReference type="RefSeq" id="WP_269925957.1">
    <property type="nucleotide sequence ID" value="NZ_JAMKBJ010000004.1"/>
</dbReference>
<dbReference type="EMBL" id="JAMKBJ010000004">
    <property type="protein sequence ID" value="MCZ8536861.1"/>
    <property type="molecule type" value="Genomic_DNA"/>
</dbReference>
<dbReference type="PANTHER" id="PTHR39173">
    <property type="entry name" value="ACETYLTRANSFERASE"/>
    <property type="match status" value="1"/>
</dbReference>
<gene>
    <name evidence="2" type="ORF">M9R32_06670</name>
</gene>
<keyword evidence="2" id="KW-0012">Acyltransferase</keyword>
<dbReference type="SUPFAM" id="SSF55729">
    <property type="entry name" value="Acyl-CoA N-acyltransferases (Nat)"/>
    <property type="match status" value="1"/>
</dbReference>
<reference evidence="2" key="1">
    <citation type="submission" date="2022-05" db="EMBL/GenBank/DDBJ databases">
        <authorList>
            <person name="Colautti A."/>
            <person name="Iacumin L."/>
        </authorList>
    </citation>
    <scope>NUCLEOTIDE SEQUENCE</scope>
    <source>
        <strain evidence="2">SK 55</strain>
    </source>
</reference>
<dbReference type="Gene3D" id="3.40.630.30">
    <property type="match status" value="1"/>
</dbReference>
<dbReference type="PANTHER" id="PTHR39173:SF1">
    <property type="entry name" value="ACETYLTRANSFERASE"/>
    <property type="match status" value="1"/>
</dbReference>
<dbReference type="AlphaFoldDB" id="A0A9X3LF86"/>
<evidence type="ECO:0000259" key="1">
    <source>
        <dbReference type="PROSITE" id="PS51186"/>
    </source>
</evidence>
<keyword evidence="3" id="KW-1185">Reference proteome</keyword>
<evidence type="ECO:0000313" key="3">
    <source>
        <dbReference type="Proteomes" id="UP001152173"/>
    </source>
</evidence>
<accession>A0A9X3LF86</accession>
<dbReference type="Proteomes" id="UP001152173">
    <property type="component" value="Unassembled WGS sequence"/>
</dbReference>
<name>A0A9X3LF86_9BACL</name>
<dbReference type="CDD" id="cd04301">
    <property type="entry name" value="NAT_SF"/>
    <property type="match status" value="1"/>
</dbReference>
<proteinExistence type="predicted"/>
<organism evidence="2 3">
    <name type="scientific">Paenisporosarcina quisquiliarum</name>
    <dbReference type="NCBI Taxonomy" id="365346"/>
    <lineage>
        <taxon>Bacteria</taxon>
        <taxon>Bacillati</taxon>
        <taxon>Bacillota</taxon>
        <taxon>Bacilli</taxon>
        <taxon>Bacillales</taxon>
        <taxon>Caryophanaceae</taxon>
        <taxon>Paenisporosarcina</taxon>
    </lineage>
</organism>
<dbReference type="Pfam" id="PF13302">
    <property type="entry name" value="Acetyltransf_3"/>
    <property type="match status" value="1"/>
</dbReference>
<dbReference type="GO" id="GO:0016747">
    <property type="term" value="F:acyltransferase activity, transferring groups other than amino-acyl groups"/>
    <property type="evidence" value="ECO:0007669"/>
    <property type="project" value="InterPro"/>
</dbReference>
<sequence length="169" mass="19555">MRLVKPSLEWKEQHEEYVAEWGSDRMVPSSMDLSGFDTYDEFLFALDLRAKGEIPWVPSSHYFLIDSQNQIVGMVDIRHELNEFLRTIGGHIGYGIRPSERNKGYATLLLQEALKKCRELQIEQVLITCDEDNIGSAKVIMNNGGLEEDIFITEEGLMKRRFWISVKEN</sequence>
<feature type="domain" description="N-acetyltransferase" evidence="1">
    <location>
        <begin position="1"/>
        <end position="163"/>
    </location>
</feature>